<feature type="domain" description="Histidine kinase/HSP90-like ATPase" evidence="3">
    <location>
        <begin position="324"/>
        <end position="414"/>
    </location>
</feature>
<dbReference type="AlphaFoldDB" id="A0A1H4ITB9"/>
<feature type="transmembrane region" description="Helical" evidence="2">
    <location>
        <begin position="88"/>
        <end position="109"/>
    </location>
</feature>
<keyword evidence="5" id="KW-1185">Reference proteome</keyword>
<proteinExistence type="predicted"/>
<evidence type="ECO:0000313" key="5">
    <source>
        <dbReference type="Proteomes" id="UP000199183"/>
    </source>
</evidence>
<dbReference type="STRING" id="640635.SAMN04489806_0244"/>
<accession>A0A1H4ITB9</accession>
<dbReference type="Gene3D" id="3.30.565.10">
    <property type="entry name" value="Histidine kinase-like ATPase, C-terminal domain"/>
    <property type="match status" value="1"/>
</dbReference>
<dbReference type="GO" id="GO:0016301">
    <property type="term" value="F:kinase activity"/>
    <property type="evidence" value="ECO:0007669"/>
    <property type="project" value="UniProtKB-KW"/>
</dbReference>
<reference evidence="4 5" key="1">
    <citation type="submission" date="2016-10" db="EMBL/GenBank/DDBJ databases">
        <authorList>
            <person name="de Groot N.N."/>
        </authorList>
    </citation>
    <scope>NUCLEOTIDE SEQUENCE [LARGE SCALE GENOMIC DNA]</scope>
    <source>
        <strain evidence="4 5">DSM 21799</strain>
    </source>
</reference>
<feature type="transmembrane region" description="Helical" evidence="2">
    <location>
        <begin position="32"/>
        <end position="53"/>
    </location>
</feature>
<dbReference type="InterPro" id="IPR003594">
    <property type="entry name" value="HATPase_dom"/>
</dbReference>
<keyword evidence="2" id="KW-1133">Transmembrane helix</keyword>
<dbReference type="OrthoDB" id="144293at2"/>
<evidence type="ECO:0000259" key="3">
    <source>
        <dbReference type="Pfam" id="PF02518"/>
    </source>
</evidence>
<keyword evidence="4" id="KW-0418">Kinase</keyword>
<dbReference type="InterPro" id="IPR036890">
    <property type="entry name" value="HATPase_C_sf"/>
</dbReference>
<name>A0A1H4ITB9_9MICO</name>
<protein>
    <submittedName>
        <fullName evidence="4">Signal transduction histidine kinase</fullName>
    </submittedName>
</protein>
<dbReference type="EMBL" id="FNRY01000001">
    <property type="protein sequence ID" value="SEB37247.1"/>
    <property type="molecule type" value="Genomic_DNA"/>
</dbReference>
<feature type="region of interest" description="Disordered" evidence="1">
    <location>
        <begin position="1"/>
        <end position="20"/>
    </location>
</feature>
<dbReference type="Pfam" id="PF02518">
    <property type="entry name" value="HATPase_c"/>
    <property type="match status" value="1"/>
</dbReference>
<evidence type="ECO:0000256" key="1">
    <source>
        <dbReference type="SAM" id="MobiDB-lite"/>
    </source>
</evidence>
<feature type="transmembrane region" description="Helical" evidence="2">
    <location>
        <begin position="59"/>
        <end position="81"/>
    </location>
</feature>
<dbReference type="SUPFAM" id="SSF55874">
    <property type="entry name" value="ATPase domain of HSP90 chaperone/DNA topoisomerase II/histidine kinase"/>
    <property type="match status" value="1"/>
</dbReference>
<dbReference type="Proteomes" id="UP000199183">
    <property type="component" value="Unassembled WGS sequence"/>
</dbReference>
<gene>
    <name evidence="4" type="ORF">SAMN04489806_0244</name>
</gene>
<evidence type="ECO:0000313" key="4">
    <source>
        <dbReference type="EMBL" id="SEB37247.1"/>
    </source>
</evidence>
<organism evidence="4 5">
    <name type="scientific">Paramicrobacterium humi</name>
    <dbReference type="NCBI Taxonomy" id="640635"/>
    <lineage>
        <taxon>Bacteria</taxon>
        <taxon>Bacillati</taxon>
        <taxon>Actinomycetota</taxon>
        <taxon>Actinomycetes</taxon>
        <taxon>Micrococcales</taxon>
        <taxon>Microbacteriaceae</taxon>
        <taxon>Paramicrobacterium</taxon>
    </lineage>
</organism>
<evidence type="ECO:0000256" key="2">
    <source>
        <dbReference type="SAM" id="Phobius"/>
    </source>
</evidence>
<keyword evidence="4" id="KW-0808">Transferase</keyword>
<sequence>MPTEQSAQAPPGHPDAARPGTRVFTSTRVEQLMARVLGIAVLIFGAQAFAFALMPEEGIAGWAVIAYRLFVFVPMIAVAVASAVQRGVRVTSVVFTIVYLLALVIWPFYSGFAFGGAAGEPWVWYLLTLATACAAVVYTPAWAVAYTIAAPVLFGVVRSLTPTGVLNPHIGLLDAVYGIIFGMIIVVLAVLFRQAARRVDTARDAALERYDRAVRAHAVEAERVEVDALVHDNVLAALQAAERAEGAEGERAAVVMAQRALDELRASGADPDPGETTVTLREMASRLAIAARMMEREFTVQSTAEAGVVLPQHVANAMGLAAVQAMVNSVQHADGSALGPDEASRVARTVSVSSAGGVPTVEVHDDGVGFEPASVPHDRLGLRVSISERMTTVGGRADVQSIPGDGTRIVLRWDPAEQREGSGA</sequence>
<feature type="transmembrane region" description="Helical" evidence="2">
    <location>
        <begin position="143"/>
        <end position="160"/>
    </location>
</feature>
<feature type="transmembrane region" description="Helical" evidence="2">
    <location>
        <begin position="172"/>
        <end position="192"/>
    </location>
</feature>
<keyword evidence="2" id="KW-0812">Transmembrane</keyword>
<dbReference type="RefSeq" id="WP_091179031.1">
    <property type="nucleotide sequence ID" value="NZ_FNRY01000001.1"/>
</dbReference>
<keyword evidence="2" id="KW-0472">Membrane</keyword>